<protein>
    <submittedName>
        <fullName evidence="2">Hydrogenase expression/formation protein (HUPF/HYPC)</fullName>
    </submittedName>
</protein>
<comment type="similarity">
    <text evidence="1">Belongs to the HupF/HypC family.</text>
</comment>
<keyword evidence="3" id="KW-1185">Reference proteome</keyword>
<dbReference type="Pfam" id="PF01455">
    <property type="entry name" value="HupF_HypC"/>
    <property type="match status" value="1"/>
</dbReference>
<dbReference type="EMBL" id="FLQX01000019">
    <property type="protein sequence ID" value="SBT03792.1"/>
    <property type="molecule type" value="Genomic_DNA"/>
</dbReference>
<dbReference type="RefSeq" id="WP_186405651.1">
    <property type="nucleotide sequence ID" value="NZ_FLQX01000019.1"/>
</dbReference>
<dbReference type="STRING" id="1860102.ACCAA_1150002"/>
<evidence type="ECO:0000313" key="2">
    <source>
        <dbReference type="EMBL" id="SBT03792.1"/>
    </source>
</evidence>
<gene>
    <name evidence="2" type="ORF">ACCAA_1150002</name>
</gene>
<dbReference type="GO" id="GO:1902670">
    <property type="term" value="F:carbon dioxide binding"/>
    <property type="evidence" value="ECO:0007669"/>
    <property type="project" value="TreeGrafter"/>
</dbReference>
<name>A0A1A8XHE2_9PROT</name>
<proteinExistence type="inferred from homology"/>
<dbReference type="PRINTS" id="PR00445">
    <property type="entry name" value="HUPFHYPC"/>
</dbReference>
<sequence length="103" mass="11021">MCLSIPMQVVALEGDNGDFAIVERYQGDARRRERVNLMLLGPQPIGTWILASLGLAREVIDDAERALIEDALAALSASLVGDYDSSRHFADLGSDPSAGDGHP</sequence>
<reference evidence="2 3" key="1">
    <citation type="submission" date="2016-06" db="EMBL/GenBank/DDBJ databases">
        <authorList>
            <person name="Kjaerup R.B."/>
            <person name="Dalgaard T.S."/>
            <person name="Juul-Madsen H.R."/>
        </authorList>
    </citation>
    <scope>NUCLEOTIDE SEQUENCE [LARGE SCALE GENOMIC DNA]</scope>
    <source>
        <strain evidence="2">3</strain>
    </source>
</reference>
<evidence type="ECO:0000256" key="1">
    <source>
        <dbReference type="ARBA" id="ARBA00006018"/>
    </source>
</evidence>
<evidence type="ECO:0000313" key="3">
    <source>
        <dbReference type="Proteomes" id="UP000199169"/>
    </source>
</evidence>
<dbReference type="Gene3D" id="2.30.30.140">
    <property type="match status" value="1"/>
</dbReference>
<organism evidence="2 3">
    <name type="scientific">Candidatus Accumulibacter aalborgensis</name>
    <dbReference type="NCBI Taxonomy" id="1860102"/>
    <lineage>
        <taxon>Bacteria</taxon>
        <taxon>Pseudomonadati</taxon>
        <taxon>Pseudomonadota</taxon>
        <taxon>Betaproteobacteria</taxon>
        <taxon>Candidatus Accumulibacter</taxon>
    </lineage>
</organism>
<dbReference type="AlphaFoldDB" id="A0A1A8XHE2"/>
<accession>A0A1A8XHE2</accession>
<dbReference type="Proteomes" id="UP000199169">
    <property type="component" value="Unassembled WGS sequence"/>
</dbReference>
<dbReference type="InterPro" id="IPR001109">
    <property type="entry name" value="Hydrogenase_HupF/HypC"/>
</dbReference>
<dbReference type="GO" id="GO:0005506">
    <property type="term" value="F:iron ion binding"/>
    <property type="evidence" value="ECO:0007669"/>
    <property type="project" value="TreeGrafter"/>
</dbReference>
<dbReference type="SUPFAM" id="SSF159127">
    <property type="entry name" value="HupF/HypC-like"/>
    <property type="match status" value="1"/>
</dbReference>
<dbReference type="NCBIfam" id="TIGR00074">
    <property type="entry name" value="hypC_hupF"/>
    <property type="match status" value="1"/>
</dbReference>
<dbReference type="PANTHER" id="PTHR35177:SF2">
    <property type="entry name" value="HYDROGENASE MATURATION FACTOR HYBG"/>
    <property type="match status" value="1"/>
</dbReference>
<dbReference type="GO" id="GO:0051604">
    <property type="term" value="P:protein maturation"/>
    <property type="evidence" value="ECO:0007669"/>
    <property type="project" value="TreeGrafter"/>
</dbReference>
<dbReference type="PANTHER" id="PTHR35177">
    <property type="entry name" value="HYDROGENASE MATURATION FACTOR HYBG"/>
    <property type="match status" value="1"/>
</dbReference>